<dbReference type="Proteomes" id="UP000006898">
    <property type="component" value="Chromosome"/>
</dbReference>
<keyword evidence="2 5" id="KW-0812">Transmembrane</keyword>
<evidence type="ECO:0000313" key="8">
    <source>
        <dbReference type="Proteomes" id="UP000006898"/>
    </source>
</evidence>
<dbReference type="Gene3D" id="2.30.30.60">
    <property type="match status" value="1"/>
</dbReference>
<dbReference type="InterPro" id="IPR045275">
    <property type="entry name" value="MscS_archaea/bacteria_type"/>
</dbReference>
<dbReference type="SUPFAM" id="SSF50182">
    <property type="entry name" value="Sm-like ribonucleoproteins"/>
    <property type="match status" value="1"/>
</dbReference>
<protein>
    <submittedName>
        <fullName evidence="7">MscS Mechanosensitive ion channel</fullName>
    </submittedName>
</protein>
<evidence type="ECO:0000256" key="2">
    <source>
        <dbReference type="ARBA" id="ARBA00022692"/>
    </source>
</evidence>
<reference evidence="7 8" key="1">
    <citation type="journal article" date="2010" name="Nature">
        <title>Nitrite-driven anaerobic methane oxidation by oxygenic bacteria.</title>
        <authorList>
            <person name="Ettwig K.F."/>
            <person name="Butler M.K."/>
            <person name="Le Paslier D."/>
            <person name="Pelletier E."/>
            <person name="Mangenot S."/>
            <person name="Kuypers M.M.M."/>
            <person name="Schreiber F."/>
            <person name="Dutilh B.E."/>
            <person name="Zedelius J."/>
            <person name="de Beer D."/>
            <person name="Gloerich J."/>
            <person name="Wessels H.J.C.T."/>
            <person name="van Allen T."/>
            <person name="Luesken F."/>
            <person name="Wu M."/>
            <person name="van de Pas-Schoonen K.T."/>
            <person name="Op den Camp H.J.M."/>
            <person name="Janssen-Megens E.M."/>
            <person name="Francoijs K-J."/>
            <person name="Stunnenberg H."/>
            <person name="Weissenbach J."/>
            <person name="Jetten M.S.M."/>
            <person name="Strous M."/>
        </authorList>
    </citation>
    <scope>NUCLEOTIDE SEQUENCE [LARGE SCALE GENOMIC DNA]</scope>
</reference>
<dbReference type="GO" id="GO:0016020">
    <property type="term" value="C:membrane"/>
    <property type="evidence" value="ECO:0007669"/>
    <property type="project" value="UniProtKB-SubCell"/>
</dbReference>
<comment type="subcellular location">
    <subcellularLocation>
        <location evidence="1">Membrane</location>
    </subcellularLocation>
</comment>
<dbReference type="InterPro" id="IPR006685">
    <property type="entry name" value="MscS_channel_2nd"/>
</dbReference>
<feature type="transmembrane region" description="Helical" evidence="5">
    <location>
        <begin position="20"/>
        <end position="40"/>
    </location>
</feature>
<evidence type="ECO:0000259" key="6">
    <source>
        <dbReference type="Pfam" id="PF00924"/>
    </source>
</evidence>
<dbReference type="PANTHER" id="PTHR30221">
    <property type="entry name" value="SMALL-CONDUCTANCE MECHANOSENSITIVE CHANNEL"/>
    <property type="match status" value="1"/>
</dbReference>
<keyword evidence="4 5" id="KW-0472">Membrane</keyword>
<name>D5MI43_METO1</name>
<sequence length="270" mass="29945">MSEELNAWGLLQRLTWQHVLLVLAILFSARLLSFAVRWVLRHFAENAPPRWRLSILRAMPIARLLIGAGAIMVAVPILVEPTFRSVAALIATVGLALAFALKDYASSLVAGLATVLENTYQPGDWIEVGGTYGEVKTIALRAVRIVTPDDTEVIIPHSLLWTASISNASSGSRSLLCVAEFYLHPDHDAGAVRRRLAEIAETSSYRKSETPVTVIVLEMPWGTQYRLKAYVKESRDQFLFITDLTIRGKEALRAMGIRFAQAPYAETKRS</sequence>
<feature type="transmembrane region" description="Helical" evidence="5">
    <location>
        <begin position="61"/>
        <end position="79"/>
    </location>
</feature>
<dbReference type="InterPro" id="IPR023408">
    <property type="entry name" value="MscS_beta-dom_sf"/>
</dbReference>
<dbReference type="PANTHER" id="PTHR30221:SF1">
    <property type="entry name" value="SMALL-CONDUCTANCE MECHANOSENSITIVE CHANNEL"/>
    <property type="match status" value="1"/>
</dbReference>
<dbReference type="GO" id="GO:0008381">
    <property type="term" value="F:mechanosensitive monoatomic ion channel activity"/>
    <property type="evidence" value="ECO:0007669"/>
    <property type="project" value="InterPro"/>
</dbReference>
<dbReference type="STRING" id="671143.DAMO_2286"/>
<dbReference type="eggNOG" id="COG0668">
    <property type="taxonomic scope" value="Bacteria"/>
</dbReference>
<evidence type="ECO:0000313" key="7">
    <source>
        <dbReference type="EMBL" id="CBE69336.1"/>
    </source>
</evidence>
<proteinExistence type="predicted"/>
<feature type="domain" description="Mechanosensitive ion channel MscS" evidence="6">
    <location>
        <begin position="103"/>
        <end position="169"/>
    </location>
</feature>
<evidence type="ECO:0000256" key="4">
    <source>
        <dbReference type="ARBA" id="ARBA00023136"/>
    </source>
</evidence>
<evidence type="ECO:0000256" key="3">
    <source>
        <dbReference type="ARBA" id="ARBA00022989"/>
    </source>
</evidence>
<evidence type="ECO:0000256" key="5">
    <source>
        <dbReference type="SAM" id="Phobius"/>
    </source>
</evidence>
<dbReference type="Pfam" id="PF00924">
    <property type="entry name" value="MS_channel_2nd"/>
    <property type="match status" value="1"/>
</dbReference>
<accession>D5MI43</accession>
<dbReference type="InterPro" id="IPR010920">
    <property type="entry name" value="LSM_dom_sf"/>
</dbReference>
<evidence type="ECO:0000256" key="1">
    <source>
        <dbReference type="ARBA" id="ARBA00004370"/>
    </source>
</evidence>
<feature type="transmembrane region" description="Helical" evidence="5">
    <location>
        <begin position="85"/>
        <end position="101"/>
    </location>
</feature>
<organism evidence="7 8">
    <name type="scientific">Methylomirabilis oxygeniifera</name>
    <dbReference type="NCBI Taxonomy" id="671143"/>
    <lineage>
        <taxon>Bacteria</taxon>
        <taxon>Candidatus Methylomirabilota</taxon>
        <taxon>Candidatus Methylomirabilia</taxon>
        <taxon>Candidatus Methylomirabilales</taxon>
        <taxon>Candidatus Methylomirabilaceae</taxon>
        <taxon>Candidatus Methylomirabilis</taxon>
    </lineage>
</organism>
<keyword evidence="3 5" id="KW-1133">Transmembrane helix</keyword>
<dbReference type="KEGG" id="mox:DAMO_2286"/>
<gene>
    <name evidence="7" type="ORF">DAMO_2286</name>
</gene>
<dbReference type="AlphaFoldDB" id="D5MI43"/>
<dbReference type="EMBL" id="FP565575">
    <property type="protein sequence ID" value="CBE69336.1"/>
    <property type="molecule type" value="Genomic_DNA"/>
</dbReference>
<dbReference type="PATRIC" id="fig|671143.5.peg.2013"/>
<dbReference type="HOGENOM" id="CLU_062814_1_0_0"/>